<feature type="compositionally biased region" description="Basic residues" evidence="2">
    <location>
        <begin position="489"/>
        <end position="512"/>
    </location>
</feature>
<feature type="region of interest" description="Disordered" evidence="2">
    <location>
        <begin position="731"/>
        <end position="770"/>
    </location>
</feature>
<evidence type="ECO:0000313" key="4">
    <source>
        <dbReference type="EMBL" id="KJP87409.1"/>
    </source>
</evidence>
<feature type="region of interest" description="Disordered" evidence="2">
    <location>
        <begin position="1321"/>
        <end position="1370"/>
    </location>
</feature>
<feature type="region of interest" description="Disordered" evidence="2">
    <location>
        <begin position="44"/>
        <end position="124"/>
    </location>
</feature>
<feature type="compositionally biased region" description="Basic and acidic residues" evidence="2">
    <location>
        <begin position="750"/>
        <end position="761"/>
    </location>
</feature>
<evidence type="ECO:0000256" key="2">
    <source>
        <dbReference type="SAM" id="MobiDB-lite"/>
    </source>
</evidence>
<feature type="compositionally biased region" description="Acidic residues" evidence="2">
    <location>
        <begin position="341"/>
        <end position="360"/>
    </location>
</feature>
<feature type="compositionally biased region" description="Polar residues" evidence="2">
    <location>
        <begin position="469"/>
        <end position="488"/>
    </location>
</feature>
<feature type="region of interest" description="Disordered" evidence="2">
    <location>
        <begin position="324"/>
        <end position="369"/>
    </location>
</feature>
<name>A0A0D9QK49_PLAFR</name>
<feature type="compositionally biased region" description="Basic and acidic residues" evidence="2">
    <location>
        <begin position="731"/>
        <end position="743"/>
    </location>
</feature>
<dbReference type="GeneID" id="24268280"/>
<dbReference type="InterPro" id="IPR035979">
    <property type="entry name" value="RBD_domain_sf"/>
</dbReference>
<gene>
    <name evidence="4" type="ORF">AK88_02966</name>
</gene>
<dbReference type="GO" id="GO:0003723">
    <property type="term" value="F:RNA binding"/>
    <property type="evidence" value="ECO:0007669"/>
    <property type="project" value="UniProtKB-UniRule"/>
</dbReference>
<protein>
    <recommendedName>
        <fullName evidence="3">RRM domain-containing protein</fullName>
    </recommendedName>
</protein>
<keyword evidence="5" id="KW-1185">Reference proteome</keyword>
<dbReference type="InterPro" id="IPR000504">
    <property type="entry name" value="RRM_dom"/>
</dbReference>
<dbReference type="VEuPathDB" id="PlasmoDB:AK88_02966"/>
<feature type="region of interest" description="Disordered" evidence="2">
    <location>
        <begin position="422"/>
        <end position="454"/>
    </location>
</feature>
<dbReference type="RefSeq" id="XP_012336012.1">
    <property type="nucleotide sequence ID" value="XM_012480589.1"/>
</dbReference>
<evidence type="ECO:0000259" key="3">
    <source>
        <dbReference type="PROSITE" id="PS50102"/>
    </source>
</evidence>
<dbReference type="SUPFAM" id="SSF54928">
    <property type="entry name" value="RNA-binding domain, RBD"/>
    <property type="match status" value="1"/>
</dbReference>
<dbReference type="Gene3D" id="3.30.70.330">
    <property type="match status" value="1"/>
</dbReference>
<proteinExistence type="predicted"/>
<dbReference type="OrthoDB" id="433924at2759"/>
<feature type="region of interest" description="Disordered" evidence="2">
    <location>
        <begin position="1664"/>
        <end position="1686"/>
    </location>
</feature>
<feature type="compositionally biased region" description="Polar residues" evidence="2">
    <location>
        <begin position="1321"/>
        <end position="1344"/>
    </location>
</feature>
<feature type="region of interest" description="Disordered" evidence="2">
    <location>
        <begin position="469"/>
        <end position="584"/>
    </location>
</feature>
<organism evidence="4 5">
    <name type="scientific">Plasmodium fragile</name>
    <dbReference type="NCBI Taxonomy" id="5857"/>
    <lineage>
        <taxon>Eukaryota</taxon>
        <taxon>Sar</taxon>
        <taxon>Alveolata</taxon>
        <taxon>Apicomplexa</taxon>
        <taxon>Aconoidasida</taxon>
        <taxon>Haemosporida</taxon>
        <taxon>Plasmodiidae</taxon>
        <taxon>Plasmodium</taxon>
        <taxon>Plasmodium (Plasmodium)</taxon>
    </lineage>
</organism>
<feature type="compositionally biased region" description="Basic and acidic residues" evidence="2">
    <location>
        <begin position="516"/>
        <end position="531"/>
    </location>
</feature>
<dbReference type="InterPro" id="IPR012677">
    <property type="entry name" value="Nucleotide-bd_a/b_plait_sf"/>
</dbReference>
<evidence type="ECO:0000313" key="5">
    <source>
        <dbReference type="Proteomes" id="UP000054561"/>
    </source>
</evidence>
<evidence type="ECO:0000256" key="1">
    <source>
        <dbReference type="PROSITE-ProRule" id="PRU00176"/>
    </source>
</evidence>
<feature type="region of interest" description="Disordered" evidence="2">
    <location>
        <begin position="951"/>
        <end position="976"/>
    </location>
</feature>
<dbReference type="PROSITE" id="PS50102">
    <property type="entry name" value="RRM"/>
    <property type="match status" value="1"/>
</dbReference>
<dbReference type="Proteomes" id="UP000054561">
    <property type="component" value="Unassembled WGS sequence"/>
</dbReference>
<reference evidence="4 5" key="1">
    <citation type="submission" date="2014-03" db="EMBL/GenBank/DDBJ databases">
        <title>The Genome Sequence of Plasmodium fragile nilgiri.</title>
        <authorList>
            <consortium name="The Broad Institute Genomics Platform"/>
            <consortium name="The Broad Institute Genome Sequencing Center for Infectious Disease"/>
            <person name="Neafsey D."/>
            <person name="Duraisingh M."/>
            <person name="Young S.K."/>
            <person name="Zeng Q."/>
            <person name="Gargeya S."/>
            <person name="Abouelleil A."/>
            <person name="Alvarado L."/>
            <person name="Chapman S.B."/>
            <person name="Gainer-Dewar J."/>
            <person name="Goldberg J."/>
            <person name="Griggs A."/>
            <person name="Gujja S."/>
            <person name="Hansen M."/>
            <person name="Howarth C."/>
            <person name="Imamovic A."/>
            <person name="Larimer J."/>
            <person name="Pearson M."/>
            <person name="Poon T.W."/>
            <person name="Priest M."/>
            <person name="Roberts A."/>
            <person name="Saif S."/>
            <person name="Shea T."/>
            <person name="Sykes S."/>
            <person name="Wortman J."/>
            <person name="Nusbaum C."/>
            <person name="Birren B."/>
        </authorList>
    </citation>
    <scope>NUCLEOTIDE SEQUENCE [LARGE SCALE GENOMIC DNA]</scope>
    <source>
        <strain evidence="5">nilgiri</strain>
    </source>
</reference>
<feature type="domain" description="RRM" evidence="3">
    <location>
        <begin position="1107"/>
        <end position="1178"/>
    </location>
</feature>
<dbReference type="OMA" id="KDTAWER"/>
<sequence>MNKITLANRYHDRMYRYMNNQPVGKEEFTYFDGKQVDVNSVGEEASIPSGTSVGDEKMNSTNIAGGKTSRRSADQDGTNDYIANAGLDSNRRSRGKNNGMRKCNNNDKDNGAYNNGTSSSCSNNIFEEQKTGSTLSGKNKKNDLVSSSYCDGLGGKAANDTGLGIPIKGNDNHNTVVRAVSSGNAGTDIVADSTIASVMSCHKTRTDDVRSGKVVPNFRGSIYGEMNLDGGINYHSISYESIDRHVDNGEDKSAQVLNERAFEERGTNLDANDNANLEHAFTNNFNRAQLRFSDEMDDLCNIRRFVNNTNSNFEKLEHSLTPFDQCANRGTHANSEKDGDGDGGNDGDGGDDNENDDEEEDVKKGGLLLNMPSCSFSTYYKSDTVEGGTTSSDVKEVSPNVGAVYDCGNPCGAERRCVKQWKRDSPVTDNKGNTSIDCGDTSGEEELAGSSNGEMSRCNISDIVNQNNNVGIGKESSNSAHRNSSVGSKNRKGNRGNRNKQQNRKGSKRKNSTNKAETRVKGAHSEVRADENAANDANDTNDTNDTIDTNDANDSNDSNQANNVNGPCAPQSANTTSGANKKAQKNRVMINQNSFPAQNDRNNSVQALSGVDDLVNLATMQNCANSSRGSPVDSSNASTMKSVAEDLDLIFFRENEDPLEEHYMLLEEDDYGVQKGEERSGKKDTLVEKDIAMEKDIAGLNNTFNILRNNLYHIFSDSCDEQCSDEYRVDSLDGDADRSRNRGSENVSFVDKHRGDTHRSDMQQGPMQSALGQKGLAQIGLTERSLMERGFIERGLMEQGLMEHELTQHGLAQRVLTNQWFATQPPLYEEDAEEEDRLGINDLRGDKSAFRGQHPLSDAPYSGLLQAPCMSSLMGNVPYAPSVREIVPHNRYGLSSLSGVNSIGMVSDNVMKNTNGHSANGAHQSPFIHNHHNRTNLSAAAGKNCEMEETHQNSRLNGNAVNGKENGNSHRSKKIGNENMIIERPVTLNNSQMLEAFMQGRLCLSCDSLDHPMPLCPNNSFVCPNCHNISHRGNDCPMKCRFCLKYHVGISIMDCLKKARIQSEKNCSNEEKNETNRVGKNVKSNEDRVSVGPRFDITTRPDNSYGRSVYVSNLTEDITNVQLRDAINNNLENGYVVNIDRQDGYAFVELSNLNSTFQLVQKCININFRKLKIQFKKTGQFLIPDNLSLNMNNLVTLGLQRGGAGGATLVQSNMGKNATNAAMCRKNPSNGVNGNALSSGSGATSGNAVEVCTKLRLVGSKGGSNNCTNGGAIPGDGKGKYACKSTSAKCPKVQQQKKQQGKQTQEGQLQPLQMIQLAQTTESAQAAQPTQTMQLVESAQSVQQRKNRHKDNLKQGRAVHTNGASSVDKNPSVIGAILSQKKSKLVGEKNNQEKGRRGRISDGTLPTMSNGGISYDTVGEAASFLYGFKNPHSVGIPSAQVLNLPNGHLLLAQHLDCAKMGTVAEGLNRNYYDFICTNGQMMKTINVNNMPRLPALCSTGAGNGANDIYKNEVADVGLLYEGSKIPLKMANDMNGKNELHKSMTTETNKTTATTTTSSDNMLSTQLFNGGVSSPMGRSLNKFDDMMKETHLSTVMEASGGATMNEKLTRCLNASLQDGMFTGGTMSLSHLADMDRRGSQFSGGAYLGPYNDRFTPNVHNDHRYRTNSGDNNNTCHSTHNSNVSDGRPNIDLKSIVNNAIEVNQDVLNYDQVSFANAAGEGLLHNDVPASAGSDAPGAYTLGKCDVSGPCHSNENYTGQNKMYTDKQAIVGPYMNFEASMNGNNIWKDRSGGSGSGVSGGNQRHSHLKHSYNNICDDMFFANHDMYDVFSRFNAIKVDDDRGGSGRGSGNVSGTIGDGVGHPFAVGTNQHNDGCNQNTKCGHSAVHQVPSLPNEATDGKNKIKFVNLSPNTFQQLSNLHAKEDVDLMDDDSYVSSMKYKELDAIEKDLEKHIKALWNLRKIKLVKTHDITQPHNGFV</sequence>
<keyword evidence="1" id="KW-0694">RNA-binding</keyword>
<accession>A0A0D9QK49</accession>
<feature type="compositionally biased region" description="Low complexity" evidence="2">
    <location>
        <begin position="532"/>
        <end position="565"/>
    </location>
</feature>
<dbReference type="CDD" id="cd00590">
    <property type="entry name" value="RRM_SF"/>
    <property type="match status" value="1"/>
</dbReference>
<dbReference type="EMBL" id="KQ001675">
    <property type="protein sequence ID" value="KJP87409.1"/>
    <property type="molecule type" value="Genomic_DNA"/>
</dbReference>
<feature type="compositionally biased region" description="Low complexity" evidence="2">
    <location>
        <begin position="1670"/>
        <end position="1681"/>
    </location>
</feature>
<feature type="compositionally biased region" description="Polar residues" evidence="2">
    <location>
        <begin position="427"/>
        <end position="436"/>
    </location>
</feature>